<comment type="similarity">
    <text evidence="1">Belongs to the 'phage' integrase family.</text>
</comment>
<dbReference type="PROSITE" id="PS51898">
    <property type="entry name" value="TYR_RECOMBINASE"/>
    <property type="match status" value="1"/>
</dbReference>
<dbReference type="GO" id="GO:0003677">
    <property type="term" value="F:DNA binding"/>
    <property type="evidence" value="ECO:0007669"/>
    <property type="project" value="UniProtKB-KW"/>
</dbReference>
<organism evidence="4 5">
    <name type="scientific">Christiangramia flava JLT2011</name>
    <dbReference type="NCBI Taxonomy" id="1229726"/>
    <lineage>
        <taxon>Bacteria</taxon>
        <taxon>Pseudomonadati</taxon>
        <taxon>Bacteroidota</taxon>
        <taxon>Flavobacteriia</taxon>
        <taxon>Flavobacteriales</taxon>
        <taxon>Flavobacteriaceae</taxon>
        <taxon>Christiangramia</taxon>
    </lineage>
</organism>
<dbReference type="Proteomes" id="UP000186230">
    <property type="component" value="Chromosome"/>
</dbReference>
<dbReference type="InterPro" id="IPR035386">
    <property type="entry name" value="Arm-DNA-bind_5"/>
</dbReference>
<dbReference type="InterPro" id="IPR011010">
    <property type="entry name" value="DNA_brk_join_enz"/>
</dbReference>
<accession>A0A1L7I2K4</accession>
<dbReference type="EMBL" id="CP016359">
    <property type="protein sequence ID" value="APU67847.1"/>
    <property type="molecule type" value="Genomic_DNA"/>
</dbReference>
<dbReference type="Gene3D" id="1.10.443.10">
    <property type="entry name" value="Intergrase catalytic core"/>
    <property type="match status" value="1"/>
</dbReference>
<dbReference type="InterPro" id="IPR002104">
    <property type="entry name" value="Integrase_catalytic"/>
</dbReference>
<dbReference type="Gene3D" id="1.10.150.130">
    <property type="match status" value="1"/>
</dbReference>
<dbReference type="GO" id="GO:0006310">
    <property type="term" value="P:DNA recombination"/>
    <property type="evidence" value="ECO:0007669"/>
    <property type="project" value="UniProtKB-KW"/>
</dbReference>
<reference evidence="4 5" key="1">
    <citation type="submission" date="2016-07" db="EMBL/GenBank/DDBJ databases">
        <title>Multi-omics approach to identify versatile polysaccharide utilization systems of a marine flavobacterium Gramella flava.</title>
        <authorList>
            <person name="Tang K."/>
        </authorList>
    </citation>
    <scope>NUCLEOTIDE SEQUENCE [LARGE SCALE GENOMIC DNA]</scope>
    <source>
        <strain evidence="4 5">JLT2011</strain>
    </source>
</reference>
<evidence type="ECO:0000256" key="2">
    <source>
        <dbReference type="ARBA" id="ARBA00023125"/>
    </source>
</evidence>
<dbReference type="KEGG" id="gfl:GRFL_1123"/>
<dbReference type="RefSeq" id="WP_083643682.1">
    <property type="nucleotide sequence ID" value="NZ_AMRU01000002.1"/>
</dbReference>
<dbReference type="CDD" id="cd01185">
    <property type="entry name" value="INTN1_C_like"/>
    <property type="match status" value="1"/>
</dbReference>
<dbReference type="PANTHER" id="PTHR30349">
    <property type="entry name" value="PHAGE INTEGRASE-RELATED"/>
    <property type="match status" value="1"/>
</dbReference>
<sequence>MKTLFLIIKQKTNKAGLTPIMCRITYEKSRKQFSTGLFINPAYWNKEKQKVLDKAENSDFVNKQMSLIKQQLGQAFLMLQIEQNSFDVDDLFKKFKGEETKKELGVISAYSEHNTYYKKLIGKDIKEVSYQKFENTKTHLQAFIKWKYNQGDIKLNKLKYQFIKDFEYYLRTEKEMQQSTINKNLQRFKKMINFAVAQDYLNKNPFLMHKPKAVKKEVVYLTKTELIHLQEKEIGNKRLEEVRDCFVFCCYTGLAFKEMSNLRSHHIVVGKDGRNWIKMKRQKTDKSISVPILPVAQKLLNKYKGKLKEGKLLPSKTNAHFNAYLKEIAGLCEIKINLTHHIARKTFATTVLLLNDVPMEIVSKLLGHSRIGITQAHYGQILEEKVISEIDKLSDKMDKGI</sequence>
<keyword evidence="3" id="KW-0233">DNA recombination</keyword>
<dbReference type="InterPro" id="IPR025269">
    <property type="entry name" value="SAM-like_dom"/>
</dbReference>
<keyword evidence="5" id="KW-1185">Reference proteome</keyword>
<evidence type="ECO:0000256" key="3">
    <source>
        <dbReference type="ARBA" id="ARBA00023172"/>
    </source>
</evidence>
<gene>
    <name evidence="4" type="ORF">GRFL_1123</name>
</gene>
<dbReference type="Pfam" id="PF17293">
    <property type="entry name" value="Arm-DNA-bind_5"/>
    <property type="match status" value="1"/>
</dbReference>
<proteinExistence type="inferred from homology"/>
<dbReference type="Pfam" id="PF13102">
    <property type="entry name" value="Phage_int_SAM_5"/>
    <property type="match status" value="1"/>
</dbReference>
<dbReference type="InterPro" id="IPR010998">
    <property type="entry name" value="Integrase_recombinase_N"/>
</dbReference>
<evidence type="ECO:0000313" key="5">
    <source>
        <dbReference type="Proteomes" id="UP000186230"/>
    </source>
</evidence>
<dbReference type="PANTHER" id="PTHR30349:SF64">
    <property type="entry name" value="PROPHAGE INTEGRASE INTD-RELATED"/>
    <property type="match status" value="1"/>
</dbReference>
<dbReference type="InterPro" id="IPR050090">
    <property type="entry name" value="Tyrosine_recombinase_XerCD"/>
</dbReference>
<evidence type="ECO:0000256" key="1">
    <source>
        <dbReference type="ARBA" id="ARBA00008857"/>
    </source>
</evidence>
<dbReference type="Pfam" id="PF00589">
    <property type="entry name" value="Phage_integrase"/>
    <property type="match status" value="1"/>
</dbReference>
<name>A0A1L7I2K4_9FLAO</name>
<evidence type="ECO:0000313" key="4">
    <source>
        <dbReference type="EMBL" id="APU67847.1"/>
    </source>
</evidence>
<dbReference type="InterPro" id="IPR013762">
    <property type="entry name" value="Integrase-like_cat_sf"/>
</dbReference>
<keyword evidence="2" id="KW-0238">DNA-binding</keyword>
<dbReference type="STRING" id="1229726.GRFL_1123"/>
<dbReference type="AlphaFoldDB" id="A0A1L7I2K4"/>
<dbReference type="OrthoDB" id="1098628at2"/>
<dbReference type="GO" id="GO:0015074">
    <property type="term" value="P:DNA integration"/>
    <property type="evidence" value="ECO:0007669"/>
    <property type="project" value="InterPro"/>
</dbReference>
<dbReference type="SUPFAM" id="SSF56349">
    <property type="entry name" value="DNA breaking-rejoining enzymes"/>
    <property type="match status" value="1"/>
</dbReference>
<protein>
    <submittedName>
        <fullName evidence="4">Transposase</fullName>
    </submittedName>
</protein>